<dbReference type="Gene3D" id="2.160.20.10">
    <property type="entry name" value="Single-stranded right-handed beta-helix, Pectin lyase-like"/>
    <property type="match status" value="1"/>
</dbReference>
<protein>
    <submittedName>
        <fullName evidence="2">Right-handed parallel beta-helix repeat-containing protein</fullName>
    </submittedName>
</protein>
<organism evidence="2 3">
    <name type="scientific">Lentisphaera profundi</name>
    <dbReference type="NCBI Taxonomy" id="1658616"/>
    <lineage>
        <taxon>Bacteria</taxon>
        <taxon>Pseudomonadati</taxon>
        <taxon>Lentisphaerota</taxon>
        <taxon>Lentisphaeria</taxon>
        <taxon>Lentisphaerales</taxon>
        <taxon>Lentisphaeraceae</taxon>
        <taxon>Lentisphaera</taxon>
    </lineage>
</organism>
<evidence type="ECO:0000313" key="3">
    <source>
        <dbReference type="Proteomes" id="UP001214250"/>
    </source>
</evidence>
<dbReference type="Proteomes" id="UP001214250">
    <property type="component" value="Chromosome 1"/>
</dbReference>
<keyword evidence="1" id="KW-0732">Signal</keyword>
<feature type="signal peptide" evidence="1">
    <location>
        <begin position="1"/>
        <end position="19"/>
    </location>
</feature>
<dbReference type="RefSeq" id="WP_274150952.1">
    <property type="nucleotide sequence ID" value="NZ_CP117811.1"/>
</dbReference>
<dbReference type="PROSITE" id="PS51257">
    <property type="entry name" value="PROKAR_LIPOPROTEIN"/>
    <property type="match status" value="1"/>
</dbReference>
<keyword evidence="3" id="KW-1185">Reference proteome</keyword>
<dbReference type="SMART" id="SM00710">
    <property type="entry name" value="PbH1"/>
    <property type="match status" value="5"/>
</dbReference>
<gene>
    <name evidence="2" type="ORF">PQO03_02805</name>
</gene>
<name>A0ABY7VRQ3_9BACT</name>
<feature type="chain" id="PRO_5046133618" evidence="1">
    <location>
        <begin position="20"/>
        <end position="593"/>
    </location>
</feature>
<reference evidence="2 3" key="1">
    <citation type="submission" date="2023-02" db="EMBL/GenBank/DDBJ databases">
        <title>Genome sequence of Lentisphaera profundi SAORIC-696.</title>
        <authorList>
            <person name="Kim e."/>
            <person name="Cho J.-C."/>
            <person name="Choi A."/>
            <person name="Kang I."/>
        </authorList>
    </citation>
    <scope>NUCLEOTIDE SEQUENCE [LARGE SCALE GENOMIC DNA]</scope>
    <source>
        <strain evidence="2 3">SAORIC-696</strain>
    </source>
</reference>
<dbReference type="InterPro" id="IPR006626">
    <property type="entry name" value="PbH1"/>
</dbReference>
<evidence type="ECO:0000313" key="2">
    <source>
        <dbReference type="EMBL" id="WDE96888.1"/>
    </source>
</evidence>
<accession>A0ABY7VRQ3</accession>
<dbReference type="InterPro" id="IPR012334">
    <property type="entry name" value="Pectin_lyas_fold"/>
</dbReference>
<dbReference type="EMBL" id="CP117811">
    <property type="protein sequence ID" value="WDE96888.1"/>
    <property type="molecule type" value="Genomic_DNA"/>
</dbReference>
<evidence type="ECO:0000256" key="1">
    <source>
        <dbReference type="SAM" id="SignalP"/>
    </source>
</evidence>
<dbReference type="InterPro" id="IPR011050">
    <property type="entry name" value="Pectin_lyase_fold/virulence"/>
</dbReference>
<proteinExistence type="predicted"/>
<sequence length="593" mass="66016">MKVLLACALALIFVGGACVYNDIQSQKSEVSQRLGDEDSSTITSDIATSAKSSELVWPFIPGVSELVKAYYISSSKGLDSNDGSIKSPWKSLDKISSIKLEAGDRVCFQKGDRFNGHFVVNGSGTQTQPIIITSYGSGKQAILSGQVGESNGGDFQEAILVENQDNIIFRDLEVHNERLSSREGINDADAYGILILNSGTQVMKNFLFQKVTFKNVYAPKPILKDAGEDAFNGLEVSALTFLTEQNRVAGKEKNIQDVLVEDCYFENLQRLGVHIKHKGSRGKIGNEEINSNKNFVFRNNEFHHTGGTCILPIRTYNCLIENNLFNYPGDSSDPRMPARGSAVWTWHCYNTVIQYNKCQHIRGYLDSHGVHIDHNNHNTFVQYNYMEDCEGGFVEILGGNVNSIYRFNISVNDGWRENPKWKTSNHTLWLNEVVAYGEKQSEQSYIYNNTIYMDRDYSTSIDIDAKNTYVFNNIFYAKQGAIGTKQMNIKDHGSDFVLSHNLYQGFISPRFIKRDAQAIKADPQFYKVRLGSDQGFQLQAGSAAIGAGMVRDVPSVPGAGQGIFKHVPAYPTVDFYGKLLDVSKPSIGASKDK</sequence>
<dbReference type="SUPFAM" id="SSF51126">
    <property type="entry name" value="Pectin lyase-like"/>
    <property type="match status" value="2"/>
</dbReference>